<dbReference type="Proteomes" id="UP000623509">
    <property type="component" value="Unassembled WGS sequence"/>
</dbReference>
<dbReference type="RefSeq" id="WP_095523140.1">
    <property type="nucleotide sequence ID" value="NZ_MDUX01000003.1"/>
</dbReference>
<keyword evidence="1" id="KW-0812">Transmembrane</keyword>
<evidence type="ECO:0000313" key="4">
    <source>
        <dbReference type="EMBL" id="PAS95193.1"/>
    </source>
</evidence>
<dbReference type="InterPro" id="IPR021309">
    <property type="entry name" value="YgaP-like_TM"/>
</dbReference>
<evidence type="ECO:0000313" key="6">
    <source>
        <dbReference type="Proteomes" id="UP000623509"/>
    </source>
</evidence>
<dbReference type="OrthoDB" id="9804804at2"/>
<dbReference type="EMBL" id="NMRN01000002">
    <property type="protein sequence ID" value="PAS95193.1"/>
    <property type="molecule type" value="Genomic_DNA"/>
</dbReference>
<dbReference type="Proteomes" id="UP000216107">
    <property type="component" value="Unassembled WGS sequence"/>
</dbReference>
<sequence>MKRNVGGVDRALRVTIGLALVILAAMGIIGAWGWIGLLPIATGLASFCPLYSMIGIDTCPPPPKKSLEFRENLPESFHNEVSHGS</sequence>
<protein>
    <submittedName>
        <fullName evidence="3">DUF2892 domain-containing protein</fullName>
    </submittedName>
</protein>
<proteinExistence type="predicted"/>
<dbReference type="Pfam" id="PF11127">
    <property type="entry name" value="YgaP-like_TM"/>
    <property type="match status" value="1"/>
</dbReference>
<reference evidence="3 6" key="1">
    <citation type="submission" date="2016-08" db="EMBL/GenBank/DDBJ databases">
        <title>Candidatus Dactylopiibacterium carminicum genome sequence.</title>
        <authorList>
            <person name="Ramirez-Puebla S.T."/>
            <person name="Ormeno-Orrillo E."/>
            <person name="Vera-Ponce De Leon A."/>
            <person name="Luis L."/>
            <person name="Sanchez-Flores A."/>
            <person name="Monica R."/>
            <person name="Martinez-Romero E."/>
        </authorList>
    </citation>
    <scope>NUCLEOTIDE SEQUENCE [LARGE SCALE GENOMIC DNA]</scope>
    <source>
        <strain evidence="3">END1</strain>
    </source>
</reference>
<evidence type="ECO:0000256" key="1">
    <source>
        <dbReference type="SAM" id="Phobius"/>
    </source>
</evidence>
<comment type="caution">
    <text evidence="4">The sequence shown here is derived from an EMBL/GenBank/DDBJ whole genome shotgun (WGS) entry which is preliminary data.</text>
</comment>
<keyword evidence="1" id="KW-1133">Transmembrane helix</keyword>
<keyword evidence="6" id="KW-1185">Reference proteome</keyword>
<evidence type="ECO:0000313" key="3">
    <source>
        <dbReference type="EMBL" id="KAF7600571.1"/>
    </source>
</evidence>
<keyword evidence="1" id="KW-0472">Membrane</keyword>
<evidence type="ECO:0000313" key="5">
    <source>
        <dbReference type="Proteomes" id="UP000216107"/>
    </source>
</evidence>
<feature type="transmembrane region" description="Helical" evidence="1">
    <location>
        <begin position="12"/>
        <end position="32"/>
    </location>
</feature>
<organism evidence="4 5">
    <name type="scientific">Candidatus Dactylopiibacterium carminicum</name>
    <dbReference type="NCBI Taxonomy" id="857335"/>
    <lineage>
        <taxon>Bacteria</taxon>
        <taxon>Pseudomonadati</taxon>
        <taxon>Pseudomonadota</taxon>
        <taxon>Betaproteobacteria</taxon>
        <taxon>Rhodocyclales</taxon>
        <taxon>Rhodocyclaceae</taxon>
        <taxon>Candidatus Dactylopiibacterium</taxon>
    </lineage>
</organism>
<accession>A0A272EYK1</accession>
<gene>
    <name evidence="3" type="ORF">BGI27_01420</name>
    <name evidence="4" type="ORF">CGU29_01750</name>
</gene>
<evidence type="ECO:0000259" key="2">
    <source>
        <dbReference type="Pfam" id="PF11127"/>
    </source>
</evidence>
<reference evidence="4 5" key="2">
    <citation type="submission" date="2017-07" db="EMBL/GenBank/DDBJ databases">
        <title>Candidatus Dactylopiibacterium carminicum, a nitrogen-fixing symbiont of the cochineal insect Dactylopius coccus and Dactylopius opuntiae (Hemiptera: Coccoidea: Dactylopiidae).</title>
        <authorList>
            <person name="Vera A."/>
        </authorList>
    </citation>
    <scope>NUCLEOTIDE SEQUENCE [LARGE SCALE GENOMIC DNA]</scope>
    <source>
        <strain evidence="4 5">NFDCM</strain>
    </source>
</reference>
<dbReference type="EMBL" id="MDUX01000003">
    <property type="protein sequence ID" value="KAF7600571.1"/>
    <property type="molecule type" value="Genomic_DNA"/>
</dbReference>
<name>A0A272EYK1_9RHOO</name>
<feature type="domain" description="Inner membrane protein YgaP-like transmembrane" evidence="2">
    <location>
        <begin position="1"/>
        <end position="61"/>
    </location>
</feature>
<dbReference type="AlphaFoldDB" id="A0A272EYK1"/>